<dbReference type="GO" id="GO:0033013">
    <property type="term" value="P:tetrapyrrole metabolic process"/>
    <property type="evidence" value="ECO:0007669"/>
    <property type="project" value="UniProtKB-ARBA"/>
</dbReference>
<evidence type="ECO:0000256" key="4">
    <source>
        <dbReference type="ARBA" id="ARBA00022989"/>
    </source>
</evidence>
<evidence type="ECO:0000313" key="7">
    <source>
        <dbReference type="EMBL" id="SFQ05765.1"/>
    </source>
</evidence>
<keyword evidence="3 6" id="KW-0812">Transmembrane</keyword>
<keyword evidence="4 6" id="KW-1133">Transmembrane helix</keyword>
<reference evidence="8" key="1">
    <citation type="submission" date="2016-10" db="EMBL/GenBank/DDBJ databases">
        <authorList>
            <person name="Varghese N."/>
            <person name="Submissions S."/>
        </authorList>
    </citation>
    <scope>NUCLEOTIDE SEQUENCE [LARGE SCALE GENOMIC DNA]</scope>
    <source>
        <strain evidence="8">JCM 10271</strain>
    </source>
</reference>
<comment type="similarity">
    <text evidence="2">Belongs to the TspO/BZRP family.</text>
</comment>
<evidence type="ECO:0000256" key="1">
    <source>
        <dbReference type="ARBA" id="ARBA00004141"/>
    </source>
</evidence>
<protein>
    <submittedName>
        <fullName evidence="7">Tryptophan-rich sensory protein</fullName>
    </submittedName>
</protein>
<dbReference type="InterPro" id="IPR004307">
    <property type="entry name" value="TspO_MBR"/>
</dbReference>
<dbReference type="InterPro" id="IPR038330">
    <property type="entry name" value="TspO/MBR-related_sf"/>
</dbReference>
<feature type="transmembrane region" description="Helical" evidence="6">
    <location>
        <begin position="98"/>
        <end position="117"/>
    </location>
</feature>
<name>A0A1I5VE67_9RHOB</name>
<dbReference type="RefSeq" id="WP_093009151.1">
    <property type="nucleotide sequence ID" value="NZ_FOXV01000001.1"/>
</dbReference>
<gene>
    <name evidence="7" type="ORF">SAMN05421853_101466</name>
</gene>
<feature type="transmembrane region" description="Helical" evidence="6">
    <location>
        <begin position="44"/>
        <end position="64"/>
    </location>
</feature>
<dbReference type="PIRSF" id="PIRSF005859">
    <property type="entry name" value="PBR"/>
    <property type="match status" value="1"/>
</dbReference>
<dbReference type="Gene3D" id="1.20.1260.100">
    <property type="entry name" value="TspO/MBR protein"/>
    <property type="match status" value="1"/>
</dbReference>
<dbReference type="PANTHER" id="PTHR10057">
    <property type="entry name" value="PERIPHERAL-TYPE BENZODIAZEPINE RECEPTOR"/>
    <property type="match status" value="1"/>
</dbReference>
<comment type="subcellular location">
    <subcellularLocation>
        <location evidence="1">Membrane</location>
        <topology evidence="1">Multi-pass membrane protein</topology>
    </subcellularLocation>
</comment>
<evidence type="ECO:0000256" key="3">
    <source>
        <dbReference type="ARBA" id="ARBA00022692"/>
    </source>
</evidence>
<dbReference type="GO" id="GO:0016020">
    <property type="term" value="C:membrane"/>
    <property type="evidence" value="ECO:0007669"/>
    <property type="project" value="UniProtKB-SubCell"/>
</dbReference>
<dbReference type="STRING" id="93684.SAMN05421853_101466"/>
<dbReference type="AlphaFoldDB" id="A0A1I5VE67"/>
<dbReference type="EMBL" id="FOXV01000001">
    <property type="protein sequence ID" value="SFQ05765.1"/>
    <property type="molecule type" value="Genomic_DNA"/>
</dbReference>
<evidence type="ECO:0000256" key="2">
    <source>
        <dbReference type="ARBA" id="ARBA00007524"/>
    </source>
</evidence>
<evidence type="ECO:0000256" key="6">
    <source>
        <dbReference type="SAM" id="Phobius"/>
    </source>
</evidence>
<evidence type="ECO:0000313" key="8">
    <source>
        <dbReference type="Proteomes" id="UP000243106"/>
    </source>
</evidence>
<dbReference type="CDD" id="cd15904">
    <property type="entry name" value="TSPO_MBR"/>
    <property type="match status" value="1"/>
</dbReference>
<evidence type="ECO:0000256" key="5">
    <source>
        <dbReference type="ARBA" id="ARBA00023136"/>
    </source>
</evidence>
<organism evidence="7 8">
    <name type="scientific">Roseivivax halotolerans</name>
    <dbReference type="NCBI Taxonomy" id="93684"/>
    <lineage>
        <taxon>Bacteria</taxon>
        <taxon>Pseudomonadati</taxon>
        <taxon>Pseudomonadota</taxon>
        <taxon>Alphaproteobacteria</taxon>
        <taxon>Rhodobacterales</taxon>
        <taxon>Roseobacteraceae</taxon>
        <taxon>Roseivivax</taxon>
    </lineage>
</organism>
<sequence length="160" mass="17761">MFWILFLIFLGACFAAGTTGAIFPPGPWYRDLDKPTWTPPDWAFPVVWTTLYIFLSIAGARLALSDGNGMAMALWALQIALNGLWTPVFFGLKRIRGGMLVLSLLWLSVAASVYVFWGVDWIAGLLFIPYLLWVSVAGALNLSVWRRNPDVAANPPVQSR</sequence>
<dbReference type="Pfam" id="PF03073">
    <property type="entry name" value="TspO_MBR"/>
    <property type="match status" value="1"/>
</dbReference>
<dbReference type="FunFam" id="1.20.1260.100:FF:000001">
    <property type="entry name" value="translocator protein 2"/>
    <property type="match status" value="1"/>
</dbReference>
<dbReference type="NCBIfam" id="NF047825">
    <property type="entry name" value="T-richsensTspOAlph"/>
    <property type="match status" value="1"/>
</dbReference>
<proteinExistence type="inferred from homology"/>
<accession>A0A1I5VE67</accession>
<dbReference type="PANTHER" id="PTHR10057:SF0">
    <property type="entry name" value="TRANSLOCATOR PROTEIN"/>
    <property type="match status" value="1"/>
</dbReference>
<feature type="transmembrane region" description="Helical" evidence="6">
    <location>
        <begin position="124"/>
        <end position="145"/>
    </location>
</feature>
<keyword evidence="5 6" id="KW-0472">Membrane</keyword>
<dbReference type="Proteomes" id="UP000243106">
    <property type="component" value="Unassembled WGS sequence"/>
</dbReference>
<keyword evidence="8" id="KW-1185">Reference proteome</keyword>